<dbReference type="Gene3D" id="3.30.160.20">
    <property type="match status" value="1"/>
</dbReference>
<protein>
    <recommendedName>
        <fullName evidence="2">DRBM domain-containing protein</fullName>
    </recommendedName>
</protein>
<dbReference type="EnsemblMetazoa" id="tetur02g10370.1">
    <property type="protein sequence ID" value="tetur02g10370.1"/>
    <property type="gene ID" value="tetur02g10370"/>
</dbReference>
<accession>T1JX19</accession>
<organism evidence="3 4">
    <name type="scientific">Tetranychus urticae</name>
    <name type="common">Two-spotted spider mite</name>
    <dbReference type="NCBI Taxonomy" id="32264"/>
    <lineage>
        <taxon>Eukaryota</taxon>
        <taxon>Metazoa</taxon>
        <taxon>Ecdysozoa</taxon>
        <taxon>Arthropoda</taxon>
        <taxon>Chelicerata</taxon>
        <taxon>Arachnida</taxon>
        <taxon>Acari</taxon>
        <taxon>Acariformes</taxon>
        <taxon>Trombidiformes</taxon>
        <taxon>Prostigmata</taxon>
        <taxon>Eleutherengona</taxon>
        <taxon>Raphignathae</taxon>
        <taxon>Tetranychoidea</taxon>
        <taxon>Tetranychidae</taxon>
        <taxon>Tetranychus</taxon>
    </lineage>
</organism>
<evidence type="ECO:0000256" key="1">
    <source>
        <dbReference type="PROSITE-ProRule" id="PRU00266"/>
    </source>
</evidence>
<name>T1JX19_TETUR</name>
<evidence type="ECO:0000313" key="3">
    <source>
        <dbReference type="EnsemblMetazoa" id="tetur02g10370.1"/>
    </source>
</evidence>
<keyword evidence="1" id="KW-0694">RNA-binding</keyword>
<dbReference type="Proteomes" id="UP000015104">
    <property type="component" value="Unassembled WGS sequence"/>
</dbReference>
<dbReference type="EMBL" id="CAEY01000823">
    <property type="status" value="NOT_ANNOTATED_CDS"/>
    <property type="molecule type" value="Genomic_DNA"/>
</dbReference>
<dbReference type="HOGENOM" id="CLU_1339091_0_0_1"/>
<gene>
    <name evidence="3" type="primary">107371619</name>
</gene>
<dbReference type="Pfam" id="PF00035">
    <property type="entry name" value="dsrm"/>
    <property type="match status" value="1"/>
</dbReference>
<feature type="domain" description="DRBM" evidence="2">
    <location>
        <begin position="7"/>
        <end position="77"/>
    </location>
</feature>
<dbReference type="OrthoDB" id="10496292at2759"/>
<dbReference type="OMA" id="KCTIRIV"/>
<evidence type="ECO:0000313" key="4">
    <source>
        <dbReference type="Proteomes" id="UP000015104"/>
    </source>
</evidence>
<evidence type="ECO:0000259" key="2">
    <source>
        <dbReference type="PROSITE" id="PS50137"/>
    </source>
</evidence>
<dbReference type="PROSITE" id="PS50137">
    <property type="entry name" value="DS_RBD"/>
    <property type="match status" value="1"/>
</dbReference>
<dbReference type="InterPro" id="IPR014720">
    <property type="entry name" value="dsRBD_dom"/>
</dbReference>
<dbReference type="SUPFAM" id="SSF54768">
    <property type="entry name" value="dsRNA-binding domain-like"/>
    <property type="match status" value="1"/>
</dbReference>
<dbReference type="SMART" id="SM00358">
    <property type="entry name" value="DSRM"/>
    <property type="match status" value="1"/>
</dbReference>
<reference evidence="4" key="1">
    <citation type="submission" date="2011-08" db="EMBL/GenBank/DDBJ databases">
        <authorList>
            <person name="Rombauts S."/>
        </authorList>
    </citation>
    <scope>NUCLEOTIDE SEQUENCE</scope>
    <source>
        <strain evidence="4">London</strain>
    </source>
</reference>
<dbReference type="GO" id="GO:0003723">
    <property type="term" value="F:RNA binding"/>
    <property type="evidence" value="ECO:0007669"/>
    <property type="project" value="UniProtKB-UniRule"/>
</dbReference>
<dbReference type="KEGG" id="tut:107371619"/>
<proteinExistence type="predicted"/>
<sequence length="205" mass="22885">MCEVAINWVGKLQELGQKCRFVPVMDVGEASNFTVGAPSFKCVINIKEYAIHVEHSAQNKKTAKTAAAKIAYEKICEKINAPQTSSTDKIAVLLKDLNVKDNEMTVAAKFFKSITNLKLGSPPRDISYGDLKDLLSDLNCSLNYNHDEFKQENGTEFRFRCEVRPEGHDYPVITGFGWSNSSAEEARNKAVKQLLSSLEVYSNLK</sequence>
<dbReference type="AlphaFoldDB" id="T1JX19"/>
<reference evidence="3" key="2">
    <citation type="submission" date="2015-06" db="UniProtKB">
        <authorList>
            <consortium name="EnsemblMetazoa"/>
        </authorList>
    </citation>
    <scope>IDENTIFICATION</scope>
</reference>
<keyword evidence="4" id="KW-1185">Reference proteome</keyword>